<dbReference type="Proteomes" id="UP000218615">
    <property type="component" value="Unassembled WGS sequence"/>
</dbReference>
<dbReference type="OrthoDB" id="102288at2157"/>
<gene>
    <name evidence="1" type="ORF">MNV_120029</name>
</gene>
<keyword evidence="2" id="KW-1185">Reference proteome</keyword>
<proteinExistence type="predicted"/>
<evidence type="ECO:0008006" key="3">
    <source>
        <dbReference type="Google" id="ProtNLM"/>
    </source>
</evidence>
<accession>A0A284VJP9</accession>
<name>A0A284VJP9_9EURY</name>
<sequence>MCLVDSSTSIDIDSGELGTQYKCEDCNTRFRGIGKKIRCPSCESTNVKKM</sequence>
<dbReference type="AlphaFoldDB" id="A0A284VJP9"/>
<reference evidence="2" key="1">
    <citation type="submission" date="2017-06" db="EMBL/GenBank/DDBJ databases">
        <authorList>
            <person name="Cremers G."/>
        </authorList>
    </citation>
    <scope>NUCLEOTIDE SEQUENCE [LARGE SCALE GENOMIC DNA]</scope>
</reference>
<dbReference type="EMBL" id="FZMP01000024">
    <property type="protein sequence ID" value="SNQ59462.1"/>
    <property type="molecule type" value="Genomic_DNA"/>
</dbReference>
<organism evidence="1 2">
    <name type="scientific">Candidatus Methanoperedens nitratireducens</name>
    <dbReference type="NCBI Taxonomy" id="1392998"/>
    <lineage>
        <taxon>Archaea</taxon>
        <taxon>Methanobacteriati</taxon>
        <taxon>Methanobacteriota</taxon>
        <taxon>Stenosarchaea group</taxon>
        <taxon>Methanomicrobia</taxon>
        <taxon>Methanosarcinales</taxon>
        <taxon>ANME-2 cluster</taxon>
        <taxon>Candidatus Methanoperedentaceae</taxon>
        <taxon>Candidatus Methanoperedens</taxon>
    </lineage>
</organism>
<protein>
    <recommendedName>
        <fullName evidence="3">DNA-directed RNA polymerase subunit P</fullName>
    </recommendedName>
</protein>
<evidence type="ECO:0000313" key="2">
    <source>
        <dbReference type="Proteomes" id="UP000218615"/>
    </source>
</evidence>
<dbReference type="RefSeq" id="WP_179293759.1">
    <property type="nucleotide sequence ID" value="NZ_FZMP01000024.1"/>
</dbReference>
<evidence type="ECO:0000313" key="1">
    <source>
        <dbReference type="EMBL" id="SNQ59462.1"/>
    </source>
</evidence>